<evidence type="ECO:0000256" key="3">
    <source>
        <dbReference type="ARBA" id="ARBA00022884"/>
    </source>
</evidence>
<dbReference type="Pfam" id="PF00276">
    <property type="entry name" value="Ribosomal_L23"/>
    <property type="match status" value="1"/>
</dbReference>
<dbReference type="GO" id="GO:0006412">
    <property type="term" value="P:translation"/>
    <property type="evidence" value="ECO:0007669"/>
    <property type="project" value="UniProtKB-UniRule"/>
</dbReference>
<evidence type="ECO:0000313" key="8">
    <source>
        <dbReference type="Proteomes" id="UP000009101"/>
    </source>
</evidence>
<protein>
    <recommendedName>
        <fullName evidence="6">Large ribosomal subunit protein uL23</fullName>
    </recommendedName>
</protein>
<sequence length="96" mass="10582">MDLRHYDIILSPVVTEKSTMLSEYGQVVFNVAQKATKSEIKAAVEALFSVKVKTVNTIIRKGKMKRFKGIVGRQSDVKKAIVTLVEGQSIDLSTGL</sequence>
<name>E6YIC8_BARC7</name>
<dbReference type="eggNOG" id="COG0089">
    <property type="taxonomic scope" value="Bacteria"/>
</dbReference>
<accession>E6YIC8</accession>
<dbReference type="HOGENOM" id="CLU_037562_3_1_5"/>
<keyword evidence="8" id="KW-1185">Reference proteome</keyword>
<reference evidence="8" key="1">
    <citation type="submission" date="2009-11" db="EMBL/GenBank/DDBJ databases">
        <title>Genome sequencing of Bartonella species and comparative genomics.</title>
        <authorList>
            <person name="Engel P."/>
            <person name="Salzburger W."/>
            <person name="Marius L."/>
            <person name="Chao-Chin C."/>
            <person name="Soichi M."/>
            <person name="Christa L."/>
            <person name="Alexandra C."/>
            <person name="Aurelie L."/>
            <person name="Claudine M."/>
            <person name="Stephan S.C."/>
            <person name="Christoph D."/>
        </authorList>
    </citation>
    <scope>NUCLEOTIDE SEQUENCE [LARGE SCALE GENOMIC DNA]</scope>
    <source>
        <strain evidence="8">CIP 104772 / 73</strain>
    </source>
</reference>
<evidence type="ECO:0000256" key="2">
    <source>
        <dbReference type="ARBA" id="ARBA00022730"/>
    </source>
</evidence>
<comment type="subunit">
    <text evidence="6">Part of the 50S ribosomal subunit. Contacts protein L29, and trigger factor when it is bound to the ribosome.</text>
</comment>
<reference evidence="7 8" key="2">
    <citation type="journal article" date="2011" name="PLoS Genet.">
        <title>Parallel evolution of a type IV secretion system in radiating lineages of the host-restricted bacterial pathogen Bartonella.</title>
        <authorList>
            <person name="Engel P."/>
            <person name="Salzburger W."/>
            <person name="Liesch M."/>
            <person name="Chang C.C."/>
            <person name="Maruyama S."/>
            <person name="Lanz C."/>
            <person name="Calteau A."/>
            <person name="Lajus A."/>
            <person name="Medigue C."/>
            <person name="Schuster S.C."/>
            <person name="Dehio C."/>
        </authorList>
    </citation>
    <scope>NUCLEOTIDE SEQUENCE [LARGE SCALE GENOMIC DNA]</scope>
    <source>
        <strain evidence="8">CIP 104772 / 73</strain>
    </source>
</reference>
<proteinExistence type="inferred from homology"/>
<gene>
    <name evidence="6 7" type="primary">rplW</name>
    <name evidence="7" type="ordered locus">BARCL_0935</name>
</gene>
<dbReference type="GO" id="GO:0003735">
    <property type="term" value="F:structural constituent of ribosome"/>
    <property type="evidence" value="ECO:0007669"/>
    <property type="project" value="InterPro"/>
</dbReference>
<dbReference type="InterPro" id="IPR012677">
    <property type="entry name" value="Nucleotide-bd_a/b_plait_sf"/>
</dbReference>
<dbReference type="KEGG" id="bcd:BARCL_0935"/>
<dbReference type="FunFam" id="3.30.70.330:FF:000001">
    <property type="entry name" value="50S ribosomal protein L23"/>
    <property type="match status" value="1"/>
</dbReference>
<organism evidence="7 8">
    <name type="scientific">Bartonella clarridgeiae (strain CCUG 45776 / CIP 104772 / 73)</name>
    <dbReference type="NCBI Taxonomy" id="696125"/>
    <lineage>
        <taxon>Bacteria</taxon>
        <taxon>Pseudomonadati</taxon>
        <taxon>Pseudomonadota</taxon>
        <taxon>Alphaproteobacteria</taxon>
        <taxon>Hyphomicrobiales</taxon>
        <taxon>Bartonellaceae</taxon>
        <taxon>Bartonella</taxon>
    </lineage>
</organism>
<keyword evidence="5 6" id="KW-0687">Ribonucleoprotein</keyword>
<dbReference type="InterPro" id="IPR013025">
    <property type="entry name" value="Ribosomal_uL23-like"/>
</dbReference>
<dbReference type="Gene3D" id="3.30.70.330">
    <property type="match status" value="1"/>
</dbReference>
<evidence type="ECO:0000256" key="4">
    <source>
        <dbReference type="ARBA" id="ARBA00022980"/>
    </source>
</evidence>
<dbReference type="HAMAP" id="MF_01369_B">
    <property type="entry name" value="Ribosomal_uL23_B"/>
    <property type="match status" value="1"/>
</dbReference>
<keyword evidence="3 6" id="KW-0694">RNA-binding</keyword>
<evidence type="ECO:0000256" key="5">
    <source>
        <dbReference type="ARBA" id="ARBA00023274"/>
    </source>
</evidence>
<dbReference type="GO" id="GO:0019843">
    <property type="term" value="F:rRNA binding"/>
    <property type="evidence" value="ECO:0007669"/>
    <property type="project" value="UniProtKB-UniRule"/>
</dbReference>
<dbReference type="GO" id="GO:1990904">
    <property type="term" value="C:ribonucleoprotein complex"/>
    <property type="evidence" value="ECO:0007669"/>
    <property type="project" value="UniProtKB-KW"/>
</dbReference>
<dbReference type="SUPFAM" id="SSF54189">
    <property type="entry name" value="Ribosomal proteins S24e, L23 and L15e"/>
    <property type="match status" value="1"/>
</dbReference>
<comment type="similarity">
    <text evidence="1 6">Belongs to the universal ribosomal protein uL23 family.</text>
</comment>
<dbReference type="AlphaFoldDB" id="E6YIC8"/>
<dbReference type="EMBL" id="FN645454">
    <property type="protein sequence ID" value="CBI76616.1"/>
    <property type="molecule type" value="Genomic_DNA"/>
</dbReference>
<dbReference type="NCBIfam" id="NF004360">
    <property type="entry name" value="PRK05738.1-5"/>
    <property type="match status" value="1"/>
</dbReference>
<dbReference type="GO" id="GO:0005840">
    <property type="term" value="C:ribosome"/>
    <property type="evidence" value="ECO:0007669"/>
    <property type="project" value="UniProtKB-KW"/>
</dbReference>
<dbReference type="NCBIfam" id="NF004359">
    <property type="entry name" value="PRK05738.1-3"/>
    <property type="match status" value="1"/>
</dbReference>
<dbReference type="Proteomes" id="UP000009101">
    <property type="component" value="Chromosome"/>
</dbReference>
<evidence type="ECO:0000256" key="6">
    <source>
        <dbReference type="HAMAP-Rule" id="MF_01369"/>
    </source>
</evidence>
<keyword evidence="2 6" id="KW-0699">rRNA-binding</keyword>
<keyword evidence="4 6" id="KW-0689">Ribosomal protein</keyword>
<dbReference type="InterPro" id="IPR012678">
    <property type="entry name" value="Ribosomal_uL23/eL15/eS24_sf"/>
</dbReference>
<comment type="function">
    <text evidence="6">One of the early assembly proteins it binds 23S rRNA. One of the proteins that surrounds the polypeptide exit tunnel on the outside of the ribosome. Forms the main docking site for trigger factor binding to the ribosome.</text>
</comment>
<evidence type="ECO:0000256" key="1">
    <source>
        <dbReference type="ARBA" id="ARBA00006700"/>
    </source>
</evidence>
<evidence type="ECO:0000313" key="7">
    <source>
        <dbReference type="EMBL" id="CBI76616.1"/>
    </source>
</evidence>
<dbReference type="NCBIfam" id="NF004363">
    <property type="entry name" value="PRK05738.2-4"/>
    <property type="match status" value="1"/>
</dbReference>
<dbReference type="STRING" id="696125.BARCL_0935"/>
<dbReference type="PANTHER" id="PTHR11620">
    <property type="entry name" value="60S RIBOSOMAL PROTEIN L23A"/>
    <property type="match status" value="1"/>
</dbReference>